<proteinExistence type="predicted"/>
<dbReference type="Proteomes" id="UP000215914">
    <property type="component" value="Chromosome 5"/>
</dbReference>
<feature type="compositionally biased region" description="Polar residues" evidence="1">
    <location>
        <begin position="24"/>
        <end position="35"/>
    </location>
</feature>
<evidence type="ECO:0000313" key="3">
    <source>
        <dbReference type="Proteomes" id="UP000215914"/>
    </source>
</evidence>
<feature type="region of interest" description="Disordered" evidence="1">
    <location>
        <begin position="15"/>
        <end position="48"/>
    </location>
</feature>
<name>A0A251ULP1_HELAN</name>
<dbReference type="EMBL" id="CM007894">
    <property type="protein sequence ID" value="OTG24024.1"/>
    <property type="molecule type" value="Genomic_DNA"/>
</dbReference>
<protein>
    <submittedName>
        <fullName evidence="2">Uncharacterized protein</fullName>
    </submittedName>
</protein>
<feature type="compositionally biased region" description="Low complexity" evidence="1">
    <location>
        <begin position="36"/>
        <end position="48"/>
    </location>
</feature>
<dbReference type="AlphaFoldDB" id="A0A251ULP1"/>
<accession>A0A251ULP1</accession>
<gene>
    <name evidence="2" type="ORF">HannXRQ_Chr05g0132081</name>
</gene>
<evidence type="ECO:0000313" key="2">
    <source>
        <dbReference type="EMBL" id="OTG24024.1"/>
    </source>
</evidence>
<keyword evidence="3" id="KW-1185">Reference proteome</keyword>
<organism evidence="2 3">
    <name type="scientific">Helianthus annuus</name>
    <name type="common">Common sunflower</name>
    <dbReference type="NCBI Taxonomy" id="4232"/>
    <lineage>
        <taxon>Eukaryota</taxon>
        <taxon>Viridiplantae</taxon>
        <taxon>Streptophyta</taxon>
        <taxon>Embryophyta</taxon>
        <taxon>Tracheophyta</taxon>
        <taxon>Spermatophyta</taxon>
        <taxon>Magnoliopsida</taxon>
        <taxon>eudicotyledons</taxon>
        <taxon>Gunneridae</taxon>
        <taxon>Pentapetalae</taxon>
        <taxon>asterids</taxon>
        <taxon>campanulids</taxon>
        <taxon>Asterales</taxon>
        <taxon>Asteraceae</taxon>
        <taxon>Asteroideae</taxon>
        <taxon>Heliantheae alliance</taxon>
        <taxon>Heliantheae</taxon>
        <taxon>Helianthus</taxon>
    </lineage>
</organism>
<reference evidence="3" key="1">
    <citation type="journal article" date="2017" name="Nature">
        <title>The sunflower genome provides insights into oil metabolism, flowering and Asterid evolution.</title>
        <authorList>
            <person name="Badouin H."/>
            <person name="Gouzy J."/>
            <person name="Grassa C.J."/>
            <person name="Murat F."/>
            <person name="Staton S.E."/>
            <person name="Cottret L."/>
            <person name="Lelandais-Briere C."/>
            <person name="Owens G.L."/>
            <person name="Carrere S."/>
            <person name="Mayjonade B."/>
            <person name="Legrand L."/>
            <person name="Gill N."/>
            <person name="Kane N.C."/>
            <person name="Bowers J.E."/>
            <person name="Hubner S."/>
            <person name="Bellec A."/>
            <person name="Berard A."/>
            <person name="Berges H."/>
            <person name="Blanchet N."/>
            <person name="Boniface M.C."/>
            <person name="Brunel D."/>
            <person name="Catrice O."/>
            <person name="Chaidir N."/>
            <person name="Claudel C."/>
            <person name="Donnadieu C."/>
            <person name="Faraut T."/>
            <person name="Fievet G."/>
            <person name="Helmstetter N."/>
            <person name="King M."/>
            <person name="Knapp S.J."/>
            <person name="Lai Z."/>
            <person name="Le Paslier M.C."/>
            <person name="Lippi Y."/>
            <person name="Lorenzon L."/>
            <person name="Mandel J.R."/>
            <person name="Marage G."/>
            <person name="Marchand G."/>
            <person name="Marquand E."/>
            <person name="Bret-Mestries E."/>
            <person name="Morien E."/>
            <person name="Nambeesan S."/>
            <person name="Nguyen T."/>
            <person name="Pegot-Espagnet P."/>
            <person name="Pouilly N."/>
            <person name="Raftis F."/>
            <person name="Sallet E."/>
            <person name="Schiex T."/>
            <person name="Thomas J."/>
            <person name="Vandecasteele C."/>
            <person name="Vares D."/>
            <person name="Vear F."/>
            <person name="Vautrin S."/>
            <person name="Crespi M."/>
            <person name="Mangin B."/>
            <person name="Burke J.M."/>
            <person name="Salse J."/>
            <person name="Munos S."/>
            <person name="Vincourt P."/>
            <person name="Rieseberg L.H."/>
            <person name="Langlade N.B."/>
        </authorList>
    </citation>
    <scope>NUCLEOTIDE SEQUENCE [LARGE SCALE GENOMIC DNA]</scope>
    <source>
        <strain evidence="3">cv. SF193</strain>
    </source>
</reference>
<evidence type="ECO:0000256" key="1">
    <source>
        <dbReference type="SAM" id="MobiDB-lite"/>
    </source>
</evidence>
<sequence>MIGHTVDRCFELIGYPPGMEKRSVGQSGRNNVGNRSNQSAAPSSSVASALPFTSEQITKLMSLIGEKSEGEQLKSNMGGESSYDLKSKKILVIGSQDNGLYFVGRHGFHLLC</sequence>
<dbReference type="InParanoid" id="A0A251ULP1"/>